<dbReference type="InterPro" id="IPR003779">
    <property type="entry name" value="CMD-like"/>
</dbReference>
<dbReference type="Gene3D" id="1.20.1290.10">
    <property type="entry name" value="AhpD-like"/>
    <property type="match status" value="1"/>
</dbReference>
<feature type="domain" description="Carboxymuconolactone decarboxylase-like" evidence="1">
    <location>
        <begin position="56"/>
        <end position="139"/>
    </location>
</feature>
<dbReference type="PANTHER" id="PTHR34846">
    <property type="entry name" value="4-CARBOXYMUCONOLACTONE DECARBOXYLASE FAMILY PROTEIN (AFU_ORTHOLOGUE AFUA_6G11590)"/>
    <property type="match status" value="1"/>
</dbReference>
<comment type="caution">
    <text evidence="2">The sequence shown here is derived from an EMBL/GenBank/DDBJ whole genome shotgun (WGS) entry which is preliminary data.</text>
</comment>
<gene>
    <name evidence="2" type="ORF">G5C60_16760</name>
</gene>
<accession>A0A6G4V5L1</accession>
<sequence length="195" mass="21137">MSEPPLSPAAPRIPPQPADEWAESVRETLSADIGSLGLGVSSLGEAHVFTTLARHPELFAAWLPFSSQLLLAGDLPFAERELVILRVARNCESPYEWGQHVRIAAKAGLSSDDMARVAAGPDAPGWTERQSLLLRATDELHSGARIGQSTWEGLAQHLTERQLIELPMLVGHYHLLAFTLNSLQVLPEAGLPPMS</sequence>
<reference evidence="2 3" key="1">
    <citation type="submission" date="2020-02" db="EMBL/GenBank/DDBJ databases">
        <title>Whole-genome analyses of novel actinobacteria.</title>
        <authorList>
            <person name="Sahin N."/>
            <person name="Gencbay T."/>
        </authorList>
    </citation>
    <scope>NUCLEOTIDE SEQUENCE [LARGE SCALE GENOMIC DNA]</scope>
    <source>
        <strain evidence="2 3">HC44</strain>
    </source>
</reference>
<dbReference type="Proteomes" id="UP000472335">
    <property type="component" value="Unassembled WGS sequence"/>
</dbReference>
<dbReference type="InterPro" id="IPR029032">
    <property type="entry name" value="AhpD-like"/>
</dbReference>
<protein>
    <submittedName>
        <fullName evidence="2">Carboxymuconolactone decarboxylase family protein</fullName>
    </submittedName>
</protein>
<dbReference type="GO" id="GO:0051920">
    <property type="term" value="F:peroxiredoxin activity"/>
    <property type="evidence" value="ECO:0007669"/>
    <property type="project" value="InterPro"/>
</dbReference>
<dbReference type="EMBL" id="JAAKZY010000046">
    <property type="protein sequence ID" value="NGO09205.1"/>
    <property type="molecule type" value="Genomic_DNA"/>
</dbReference>
<dbReference type="AlphaFoldDB" id="A0A6G4V5L1"/>
<proteinExistence type="predicted"/>
<dbReference type="RefSeq" id="WP_165259940.1">
    <property type="nucleotide sequence ID" value="NZ_JAAKZY010000046.1"/>
</dbReference>
<evidence type="ECO:0000313" key="2">
    <source>
        <dbReference type="EMBL" id="NGO09205.1"/>
    </source>
</evidence>
<evidence type="ECO:0000259" key="1">
    <source>
        <dbReference type="Pfam" id="PF02627"/>
    </source>
</evidence>
<keyword evidence="3" id="KW-1185">Reference proteome</keyword>
<dbReference type="PANTHER" id="PTHR34846:SF5">
    <property type="entry name" value="CARBOXYMUCONOLACTONE DECARBOXYLASE-LIKE DOMAIN-CONTAINING PROTEIN"/>
    <property type="match status" value="1"/>
</dbReference>
<evidence type="ECO:0000313" key="3">
    <source>
        <dbReference type="Proteomes" id="UP000472335"/>
    </source>
</evidence>
<dbReference type="Pfam" id="PF02627">
    <property type="entry name" value="CMD"/>
    <property type="match status" value="1"/>
</dbReference>
<organism evidence="2 3">
    <name type="scientific">Streptomyces scabichelini</name>
    <dbReference type="NCBI Taxonomy" id="2711217"/>
    <lineage>
        <taxon>Bacteria</taxon>
        <taxon>Bacillati</taxon>
        <taxon>Actinomycetota</taxon>
        <taxon>Actinomycetes</taxon>
        <taxon>Kitasatosporales</taxon>
        <taxon>Streptomycetaceae</taxon>
        <taxon>Streptomyces</taxon>
    </lineage>
</organism>
<name>A0A6G4V5L1_9ACTN</name>
<dbReference type="SUPFAM" id="SSF69118">
    <property type="entry name" value="AhpD-like"/>
    <property type="match status" value="1"/>
</dbReference>